<dbReference type="EMBL" id="JAUSZI010000001">
    <property type="protein sequence ID" value="MDQ1022502.1"/>
    <property type="molecule type" value="Genomic_DNA"/>
</dbReference>
<comment type="caution">
    <text evidence="2">The sequence shown here is derived from an EMBL/GenBank/DDBJ whole genome shotgun (WGS) entry which is preliminary data.</text>
</comment>
<dbReference type="GO" id="GO:0006508">
    <property type="term" value="P:proteolysis"/>
    <property type="evidence" value="ECO:0007669"/>
    <property type="project" value="UniProtKB-KW"/>
</dbReference>
<sequence length="148" mass="16358">MKLKDAWAIRDSACGTASSVARQLALAGVAVVWLLGGGLQATGVRLNNLLLAAGLALVVMLFLDLTQYLITTGVWAPWARRMEKEAQGWKKEDDSAWKKEKVVDEEEVGGAADWFNRPTWVVFVAKMVILVVAYFFIFIDLADRITLS</sequence>
<keyword evidence="1" id="KW-0812">Transmembrane</keyword>
<dbReference type="GO" id="GO:0008233">
    <property type="term" value="F:peptidase activity"/>
    <property type="evidence" value="ECO:0007669"/>
    <property type="project" value="UniProtKB-KW"/>
</dbReference>
<accession>A0ABU0SG31</accession>
<proteinExistence type="predicted"/>
<keyword evidence="2" id="KW-0645">Protease</keyword>
<evidence type="ECO:0000256" key="1">
    <source>
        <dbReference type="SAM" id="Phobius"/>
    </source>
</evidence>
<organism evidence="2 3">
    <name type="scientific">Streptomyces umbrinus</name>
    <dbReference type="NCBI Taxonomy" id="67370"/>
    <lineage>
        <taxon>Bacteria</taxon>
        <taxon>Bacillati</taxon>
        <taxon>Actinomycetota</taxon>
        <taxon>Actinomycetes</taxon>
        <taxon>Kitasatosporales</taxon>
        <taxon>Streptomycetaceae</taxon>
        <taxon>Streptomyces</taxon>
        <taxon>Streptomyces phaeochromogenes group</taxon>
    </lineage>
</organism>
<keyword evidence="3" id="KW-1185">Reference proteome</keyword>
<dbReference type="Proteomes" id="UP001230328">
    <property type="component" value="Unassembled WGS sequence"/>
</dbReference>
<keyword evidence="2" id="KW-0378">Hydrolase</keyword>
<reference evidence="2 3" key="1">
    <citation type="submission" date="2023-07" db="EMBL/GenBank/DDBJ databases">
        <title>Comparative genomics of wheat-associated soil bacteria to identify genetic determinants of phenazine resistance.</title>
        <authorList>
            <person name="Mouncey N."/>
        </authorList>
    </citation>
    <scope>NUCLEOTIDE SEQUENCE [LARGE SCALE GENOMIC DNA]</scope>
    <source>
        <strain evidence="2 3">V2I4</strain>
    </source>
</reference>
<feature type="transmembrane region" description="Helical" evidence="1">
    <location>
        <begin position="20"/>
        <end position="37"/>
    </location>
</feature>
<protein>
    <submittedName>
        <fullName evidence="2">Membrane protein implicated in regulation of membrane protease activity</fullName>
    </submittedName>
</protein>
<evidence type="ECO:0000313" key="3">
    <source>
        <dbReference type="Proteomes" id="UP001230328"/>
    </source>
</evidence>
<keyword evidence="1" id="KW-0472">Membrane</keyword>
<name>A0ABU0SG31_9ACTN</name>
<feature type="transmembrane region" description="Helical" evidence="1">
    <location>
        <begin position="120"/>
        <end position="142"/>
    </location>
</feature>
<evidence type="ECO:0000313" key="2">
    <source>
        <dbReference type="EMBL" id="MDQ1022502.1"/>
    </source>
</evidence>
<dbReference type="RefSeq" id="WP_307517369.1">
    <property type="nucleotide sequence ID" value="NZ_JAUSZI010000001.1"/>
</dbReference>
<gene>
    <name evidence="2" type="ORF">QF035_000084</name>
</gene>
<feature type="transmembrane region" description="Helical" evidence="1">
    <location>
        <begin position="49"/>
        <end position="70"/>
    </location>
</feature>
<keyword evidence="1" id="KW-1133">Transmembrane helix</keyword>